<proteinExistence type="predicted"/>
<keyword evidence="5" id="KW-1185">Reference proteome</keyword>
<dbReference type="RefSeq" id="WP_232399580.1">
    <property type="nucleotide sequence ID" value="NZ_CP102173.1"/>
</dbReference>
<dbReference type="PIRSF" id="PIRSF016838">
    <property type="entry name" value="PafC"/>
    <property type="match status" value="1"/>
</dbReference>
<dbReference type="InterPro" id="IPR028349">
    <property type="entry name" value="PafC-like"/>
</dbReference>
<dbReference type="InterPro" id="IPR051534">
    <property type="entry name" value="CBASS_pafABC_assoc_protein"/>
</dbReference>
<dbReference type="Pfam" id="PF19187">
    <property type="entry name" value="HTH_PafC"/>
    <property type="match status" value="1"/>
</dbReference>
<dbReference type="InterPro" id="IPR026881">
    <property type="entry name" value="WYL_dom"/>
</dbReference>
<evidence type="ECO:0000259" key="2">
    <source>
        <dbReference type="Pfam" id="PF19187"/>
    </source>
</evidence>
<dbReference type="InterPro" id="IPR057727">
    <property type="entry name" value="WCX_dom"/>
</dbReference>
<dbReference type="InterPro" id="IPR043839">
    <property type="entry name" value="PafC_HTH"/>
</dbReference>
<feature type="domain" description="PafC HTH" evidence="2">
    <location>
        <begin position="6"/>
        <end position="122"/>
    </location>
</feature>
<feature type="domain" description="WYL" evidence="1">
    <location>
        <begin position="144"/>
        <end position="212"/>
    </location>
</feature>
<feature type="domain" description="WCX" evidence="3">
    <location>
        <begin position="247"/>
        <end position="311"/>
    </location>
</feature>
<dbReference type="PROSITE" id="PS52050">
    <property type="entry name" value="WYL"/>
    <property type="match status" value="1"/>
</dbReference>
<dbReference type="PANTHER" id="PTHR34580">
    <property type="match status" value="1"/>
</dbReference>
<organism evidence="4 5">
    <name type="scientific">Aeromicrobium wangtongii</name>
    <dbReference type="NCBI Taxonomy" id="2969247"/>
    <lineage>
        <taxon>Bacteria</taxon>
        <taxon>Bacillati</taxon>
        <taxon>Actinomycetota</taxon>
        <taxon>Actinomycetes</taxon>
        <taxon>Propionibacteriales</taxon>
        <taxon>Nocardioidaceae</taxon>
        <taxon>Aeromicrobium</taxon>
    </lineage>
</organism>
<dbReference type="EMBL" id="CP102173">
    <property type="protein sequence ID" value="UUP12093.1"/>
    <property type="molecule type" value="Genomic_DNA"/>
</dbReference>
<evidence type="ECO:0000259" key="1">
    <source>
        <dbReference type="Pfam" id="PF13280"/>
    </source>
</evidence>
<reference evidence="4 5" key="1">
    <citation type="submission" date="2022-08" db="EMBL/GenBank/DDBJ databases">
        <title>novel species in genus Aeromicrobium.</title>
        <authorList>
            <person name="Ye L."/>
        </authorList>
    </citation>
    <scope>NUCLEOTIDE SEQUENCE [LARGE SCALE GENOMIC DNA]</scope>
    <source>
        <strain evidence="5">zg-Y1379</strain>
    </source>
</reference>
<dbReference type="Proteomes" id="UP001316184">
    <property type="component" value="Chromosome"/>
</dbReference>
<evidence type="ECO:0000313" key="4">
    <source>
        <dbReference type="EMBL" id="UUP12093.1"/>
    </source>
</evidence>
<evidence type="ECO:0000259" key="3">
    <source>
        <dbReference type="Pfam" id="PF25583"/>
    </source>
</evidence>
<dbReference type="Pfam" id="PF25583">
    <property type="entry name" value="WCX"/>
    <property type="match status" value="1"/>
</dbReference>
<dbReference type="Pfam" id="PF13280">
    <property type="entry name" value="WYL"/>
    <property type="match status" value="1"/>
</dbReference>
<evidence type="ECO:0000313" key="5">
    <source>
        <dbReference type="Proteomes" id="UP001316184"/>
    </source>
</evidence>
<protein>
    <submittedName>
        <fullName evidence="4">WYL domain-containing protein</fullName>
    </submittedName>
</protein>
<accession>A0ABY5M526</accession>
<gene>
    <name evidence="4" type="ORF">NQV15_09495</name>
</gene>
<name>A0ABY5M526_9ACTN</name>
<sequence>MSRSRQQVVRMLALVPYLQGNDGVPVNEVAAEFGVSPKVIRDDLRLLMYTGTGEYAGELIDFDLTALERDGIVHIRDAEFMTRPLRISAREGVALIVALRTLRASASGLELTVIDSALAKLESAVGDTVSPQVDVVLDEVDPAIHETIVEALTGAKRLELTYATASRDEQSVRDVDPRRLITEQGKLYLEAWCLKAEDLRFFRLDRIVSARVLPVDAQEHDAQPRDLSDGFFTVGEQTPFALVDLHPRAHWLTEYYQVDLLEQRDDGVWRAKLYGADWSWLRRLVLRNAGSITVISPEHLRTQVVDDARLALAAYDDSATPHKES</sequence>
<dbReference type="PANTHER" id="PTHR34580:SF1">
    <property type="entry name" value="PROTEIN PAFC"/>
    <property type="match status" value="1"/>
</dbReference>